<name>M4BHM2_HYAAE</name>
<reference evidence="3" key="1">
    <citation type="journal article" date="2010" name="Science">
        <title>Signatures of adaptation to obligate biotrophy in the Hyaloperonospora arabidopsidis genome.</title>
        <authorList>
            <person name="Baxter L."/>
            <person name="Tripathy S."/>
            <person name="Ishaque N."/>
            <person name="Boot N."/>
            <person name="Cabral A."/>
            <person name="Kemen E."/>
            <person name="Thines M."/>
            <person name="Ah-Fong A."/>
            <person name="Anderson R."/>
            <person name="Badejoko W."/>
            <person name="Bittner-Eddy P."/>
            <person name="Boore J.L."/>
            <person name="Chibucos M.C."/>
            <person name="Coates M."/>
            <person name="Dehal P."/>
            <person name="Delehaunty K."/>
            <person name="Dong S."/>
            <person name="Downton P."/>
            <person name="Dumas B."/>
            <person name="Fabro G."/>
            <person name="Fronick C."/>
            <person name="Fuerstenberg S.I."/>
            <person name="Fulton L."/>
            <person name="Gaulin E."/>
            <person name="Govers F."/>
            <person name="Hughes L."/>
            <person name="Humphray S."/>
            <person name="Jiang R.H."/>
            <person name="Judelson H."/>
            <person name="Kamoun S."/>
            <person name="Kyung K."/>
            <person name="Meijer H."/>
            <person name="Minx P."/>
            <person name="Morris P."/>
            <person name="Nelson J."/>
            <person name="Phuntumart V."/>
            <person name="Qutob D."/>
            <person name="Rehmany A."/>
            <person name="Rougon-Cardoso A."/>
            <person name="Ryden P."/>
            <person name="Torto-Alalibo T."/>
            <person name="Studholme D."/>
            <person name="Wang Y."/>
            <person name="Win J."/>
            <person name="Wood J."/>
            <person name="Clifton S.W."/>
            <person name="Rogers J."/>
            <person name="Van den Ackerveken G."/>
            <person name="Jones J.D."/>
            <person name="McDowell J.M."/>
            <person name="Beynon J."/>
            <person name="Tyler B.M."/>
        </authorList>
    </citation>
    <scope>NUCLEOTIDE SEQUENCE [LARGE SCALE GENOMIC DNA]</scope>
    <source>
        <strain evidence="3">Emoy2</strain>
    </source>
</reference>
<proteinExistence type="predicted"/>
<feature type="region of interest" description="Disordered" evidence="1">
    <location>
        <begin position="1"/>
        <end position="29"/>
    </location>
</feature>
<dbReference type="VEuPathDB" id="FungiDB:HpaG805898"/>
<evidence type="ECO:0000256" key="1">
    <source>
        <dbReference type="SAM" id="MobiDB-lite"/>
    </source>
</evidence>
<evidence type="ECO:0000313" key="2">
    <source>
        <dbReference type="EnsemblProtists" id="HpaP805898"/>
    </source>
</evidence>
<dbReference type="Proteomes" id="UP000011713">
    <property type="component" value="Unassembled WGS sequence"/>
</dbReference>
<dbReference type="HOGENOM" id="CLU_2459524_0_0_1"/>
<accession>M4BHM2</accession>
<dbReference type="InParanoid" id="M4BHM2"/>
<dbReference type="EnsemblProtists" id="HpaT805898">
    <property type="protein sequence ID" value="HpaP805898"/>
    <property type="gene ID" value="HpaG805898"/>
</dbReference>
<keyword evidence="3" id="KW-1185">Reference proteome</keyword>
<feature type="compositionally biased region" description="Polar residues" evidence="1">
    <location>
        <begin position="1"/>
        <end position="11"/>
    </location>
</feature>
<dbReference type="EMBL" id="JH598261">
    <property type="status" value="NOT_ANNOTATED_CDS"/>
    <property type="molecule type" value="Genomic_DNA"/>
</dbReference>
<evidence type="ECO:0000313" key="3">
    <source>
        <dbReference type="Proteomes" id="UP000011713"/>
    </source>
</evidence>
<dbReference type="AlphaFoldDB" id="M4BHM2"/>
<protein>
    <submittedName>
        <fullName evidence="2">Uncharacterized protein</fullName>
    </submittedName>
</protein>
<feature type="compositionally biased region" description="Basic and acidic residues" evidence="1">
    <location>
        <begin position="18"/>
        <end position="29"/>
    </location>
</feature>
<organism evidence="2 3">
    <name type="scientific">Hyaloperonospora arabidopsidis (strain Emoy2)</name>
    <name type="common">Downy mildew agent</name>
    <name type="synonym">Peronospora arabidopsidis</name>
    <dbReference type="NCBI Taxonomy" id="559515"/>
    <lineage>
        <taxon>Eukaryota</taxon>
        <taxon>Sar</taxon>
        <taxon>Stramenopiles</taxon>
        <taxon>Oomycota</taxon>
        <taxon>Peronosporomycetes</taxon>
        <taxon>Peronosporales</taxon>
        <taxon>Peronosporaceae</taxon>
        <taxon>Hyaloperonospora</taxon>
    </lineage>
</organism>
<reference evidence="2" key="2">
    <citation type="submission" date="2015-06" db="UniProtKB">
        <authorList>
            <consortium name="EnsemblProtists"/>
        </authorList>
    </citation>
    <scope>IDENTIFICATION</scope>
    <source>
        <strain evidence="2">Emoy2</strain>
    </source>
</reference>
<sequence>METIVSGTNVPRVNVKAESSEHDSRHTSGDLKLEQQVLLEQFKVLEYVPSSSLFHAEVVVKNLTERAKSPYAGLAVLVLSGPSSGYGRT</sequence>